<dbReference type="SUPFAM" id="SSF53822">
    <property type="entry name" value="Periplasmic binding protein-like I"/>
    <property type="match status" value="1"/>
</dbReference>
<dbReference type="InterPro" id="IPR051010">
    <property type="entry name" value="BCAA_transport"/>
</dbReference>
<dbReference type="InterPro" id="IPR028081">
    <property type="entry name" value="Leu-bd"/>
</dbReference>
<dbReference type="PANTHER" id="PTHR30483:SF6">
    <property type="entry name" value="PERIPLASMIC BINDING PROTEIN OF ABC TRANSPORTER FOR NATURAL AMINO ACIDS"/>
    <property type="match status" value="1"/>
</dbReference>
<keyword evidence="6" id="KW-1185">Reference proteome</keyword>
<proteinExistence type="inferred from homology"/>
<dbReference type="Gene3D" id="3.40.50.2300">
    <property type="match status" value="2"/>
</dbReference>
<accession>A0A418WIA2</accession>
<comment type="similarity">
    <text evidence="1">Belongs to the leucine-binding protein family.</text>
</comment>
<dbReference type="GO" id="GO:0006865">
    <property type="term" value="P:amino acid transport"/>
    <property type="evidence" value="ECO:0007669"/>
    <property type="project" value="UniProtKB-KW"/>
</dbReference>
<organism evidence="5 6">
    <name type="scientific">Oleomonas cavernae</name>
    <dbReference type="NCBI Taxonomy" id="2320859"/>
    <lineage>
        <taxon>Bacteria</taxon>
        <taxon>Pseudomonadati</taxon>
        <taxon>Pseudomonadota</taxon>
        <taxon>Alphaproteobacteria</taxon>
        <taxon>Acetobacterales</taxon>
        <taxon>Acetobacteraceae</taxon>
        <taxon>Oleomonas</taxon>
    </lineage>
</organism>
<dbReference type="PANTHER" id="PTHR30483">
    <property type="entry name" value="LEUCINE-SPECIFIC-BINDING PROTEIN"/>
    <property type="match status" value="1"/>
</dbReference>
<evidence type="ECO:0000256" key="3">
    <source>
        <dbReference type="ARBA" id="ARBA00022970"/>
    </source>
</evidence>
<dbReference type="AlphaFoldDB" id="A0A418WIA2"/>
<gene>
    <name evidence="5" type="ORF">D3874_24775</name>
</gene>
<keyword evidence="3" id="KW-0029">Amino-acid transport</keyword>
<evidence type="ECO:0000256" key="2">
    <source>
        <dbReference type="ARBA" id="ARBA00022729"/>
    </source>
</evidence>
<keyword evidence="3" id="KW-0813">Transport</keyword>
<dbReference type="InterPro" id="IPR028082">
    <property type="entry name" value="Peripla_BP_I"/>
</dbReference>
<protein>
    <submittedName>
        <fullName evidence="5">Penicillin-binding protein activator</fullName>
    </submittedName>
</protein>
<evidence type="ECO:0000313" key="5">
    <source>
        <dbReference type="EMBL" id="RJF89786.1"/>
    </source>
</evidence>
<sequence>MGARRRYLGRPMVRAPPKGQVQERVPVHPLAKAQTAVRRPQFRSSLGVLLVLGLAACGVRAPDPTLNQPPPSAVTVPTPVEPQRTQVGLVVPMSGQAAEVGRALQDAAELALFDLNAPDIELLPADAGTSAATATGAVQNILVGGADVVIGPLGATSVKAAAPAARARGLTVLGFSTDRSAGGGGVYLMGFMPEEQVSTVVSHAADAGLKRFGALIPLGAYGEVVGSAFEVAVGSHGGAVAGVERYKSGSLQPTESLKALLAPGPDGRPQVDALFVPEGGAALAQVTSVLAGLGFDSRAVRLLGTDQWSGSNLGSDPLTLGGWYAGPSPDRFERFASHFQGAYGHRPPRIAAQAYDAVTLAVLLSRQAGGFADAARVLTAPDGFAGVDGLFRFRADGVPQHGLAILEVTASGPQVIRPAPETFTGQGF</sequence>
<comment type="caution">
    <text evidence="5">The sequence shown here is derived from an EMBL/GenBank/DDBJ whole genome shotgun (WGS) entry which is preliminary data.</text>
</comment>
<evidence type="ECO:0000256" key="1">
    <source>
        <dbReference type="ARBA" id="ARBA00010062"/>
    </source>
</evidence>
<dbReference type="Proteomes" id="UP000284605">
    <property type="component" value="Unassembled WGS sequence"/>
</dbReference>
<reference evidence="5 6" key="1">
    <citation type="submission" date="2018-09" db="EMBL/GenBank/DDBJ databases">
        <authorList>
            <person name="Zhu H."/>
        </authorList>
    </citation>
    <scope>NUCLEOTIDE SEQUENCE [LARGE SCALE GENOMIC DNA]</scope>
    <source>
        <strain evidence="5 6">K1W22B-8</strain>
    </source>
</reference>
<keyword evidence="2" id="KW-0732">Signal</keyword>
<evidence type="ECO:0000259" key="4">
    <source>
        <dbReference type="Pfam" id="PF13458"/>
    </source>
</evidence>
<dbReference type="EMBL" id="QYUK01000011">
    <property type="protein sequence ID" value="RJF89786.1"/>
    <property type="molecule type" value="Genomic_DNA"/>
</dbReference>
<evidence type="ECO:0000313" key="6">
    <source>
        <dbReference type="Proteomes" id="UP000284605"/>
    </source>
</evidence>
<dbReference type="CDD" id="cd06339">
    <property type="entry name" value="PBP1_YraM_LppC_lipoprotein-like"/>
    <property type="match status" value="1"/>
</dbReference>
<dbReference type="Pfam" id="PF13458">
    <property type="entry name" value="Peripla_BP_6"/>
    <property type="match status" value="1"/>
</dbReference>
<feature type="domain" description="Leucine-binding protein" evidence="4">
    <location>
        <begin position="86"/>
        <end position="412"/>
    </location>
</feature>
<name>A0A418WIA2_9PROT</name>